<feature type="disulfide bond" evidence="2">
    <location>
        <begin position="411"/>
        <end position="429"/>
    </location>
</feature>
<dbReference type="AlphaFoldDB" id="A0A7E4VGX0"/>
<evidence type="ECO:0000313" key="5">
    <source>
        <dbReference type="WBParaSite" id="Pan_g20970.t1"/>
    </source>
</evidence>
<dbReference type="GO" id="GO:0005041">
    <property type="term" value="F:low-density lipoprotein particle receptor activity"/>
    <property type="evidence" value="ECO:0007669"/>
    <property type="project" value="TreeGrafter"/>
</dbReference>
<dbReference type="PANTHER" id="PTHR22722:SF5">
    <property type="entry name" value="LOW-DENSITY LIPOPROTEIN RECEPTOR-RELATED PROTEIN 1B"/>
    <property type="match status" value="1"/>
</dbReference>
<dbReference type="Pfam" id="PF00057">
    <property type="entry name" value="Ldl_recept_a"/>
    <property type="match status" value="6"/>
</dbReference>
<keyword evidence="1 2" id="KW-1015">Disulfide bond</keyword>
<dbReference type="SUPFAM" id="SSF57424">
    <property type="entry name" value="LDL receptor-like module"/>
    <property type="match status" value="7"/>
</dbReference>
<comment type="caution">
    <text evidence="2">Lacks conserved residue(s) required for the propagation of feature annotation.</text>
</comment>
<dbReference type="PRINTS" id="PR00261">
    <property type="entry name" value="LDLRECEPTOR"/>
</dbReference>
<reference evidence="4" key="1">
    <citation type="journal article" date="2013" name="Genetics">
        <title>The draft genome and transcriptome of Panagrellus redivivus are shaped by the harsh demands of a free-living lifestyle.</title>
        <authorList>
            <person name="Srinivasan J."/>
            <person name="Dillman A.R."/>
            <person name="Macchietto M.G."/>
            <person name="Heikkinen L."/>
            <person name="Lakso M."/>
            <person name="Fracchia K.M."/>
            <person name="Antoshechkin I."/>
            <person name="Mortazavi A."/>
            <person name="Wong G."/>
            <person name="Sternberg P.W."/>
        </authorList>
    </citation>
    <scope>NUCLEOTIDE SEQUENCE [LARGE SCALE GENOMIC DNA]</scope>
    <source>
        <strain evidence="4">MT8872</strain>
    </source>
</reference>
<feature type="transmembrane region" description="Helical" evidence="3">
    <location>
        <begin position="88"/>
        <end position="112"/>
    </location>
</feature>
<sequence>MALPFEGDSTRNRGVYDVSMDPDEIRSIRMKERDPDGASASLPVFSQDEQYTESGNGCWAYFVDLCDRFRDALAHSCCACAMSMPSVLLLLLFIIIILGLLTAVPLFFAMAYTGPSAQKSEDYTNIGNAEGGLWPEDTKPVEFNIELMNTSRLLPKDVDACRGFGFVCTANPNIVVGTNQRCDGFADCPDGSDEFGCFECMTAFSCPNHDGNSSQKLCLRGSDLCDGQAHCFDRSDESAFCTPHCQPDQYQCPDEKMCLPKSYLCDGDSHCRSEADEKDCNGTCNNGAKWCSATRACIPKWKLCDGINDCPDGSDEAGCDCKACSGTSKALCKKEGICISRNHVCNGVPDCPGGSDEEDCPGNCAPAKSDDPDFIKCKDGKLYSKMYACGGLVAACDGLCEECNKDLAFDCGDKKCIARRKVCDGRQDCPNNSDEKNCSCGVNTFRCKAKSLFSGVEKCIPISAICDGYRDCFDGEDEKNCLECKGDETFRCVKENTCLPAVAVCNGIEECADGSDEAKCDCDTCQKHPYDMYMCEKGHRCFRKHQVCDPYSRCPNSKVDKLYCAAKQRPFFMF</sequence>
<protein>
    <submittedName>
        <fullName evidence="5">Low-density lipoprotein receptor domain class A</fullName>
    </submittedName>
</protein>
<keyword evidence="3" id="KW-0472">Membrane</keyword>
<dbReference type="InterPro" id="IPR036055">
    <property type="entry name" value="LDL_receptor-like_sf"/>
</dbReference>
<feature type="disulfide bond" evidence="2">
    <location>
        <begin position="466"/>
        <end position="481"/>
    </location>
</feature>
<feature type="disulfide bond" evidence="2">
    <location>
        <begin position="182"/>
        <end position="197"/>
    </location>
</feature>
<dbReference type="GO" id="GO:0043235">
    <property type="term" value="C:receptor complex"/>
    <property type="evidence" value="ECO:0007669"/>
    <property type="project" value="TreeGrafter"/>
</dbReference>
<dbReference type="InterPro" id="IPR002172">
    <property type="entry name" value="LDrepeatLR_classA_rpt"/>
</dbReference>
<dbReference type="Gene3D" id="4.10.400.10">
    <property type="entry name" value="Low-density Lipoprotein Receptor"/>
    <property type="match status" value="8"/>
</dbReference>
<feature type="disulfide bond" evidence="2">
    <location>
        <begin position="265"/>
        <end position="280"/>
    </location>
</feature>
<feature type="disulfide bond" evidence="2">
    <location>
        <begin position="423"/>
        <end position="438"/>
    </location>
</feature>
<dbReference type="Proteomes" id="UP000492821">
    <property type="component" value="Unassembled WGS sequence"/>
</dbReference>
<dbReference type="InterPro" id="IPR051221">
    <property type="entry name" value="LDLR-related"/>
</dbReference>
<dbReference type="CDD" id="cd00112">
    <property type="entry name" value="LDLa"/>
    <property type="match status" value="5"/>
</dbReference>
<keyword evidence="3" id="KW-1133">Transmembrane helix</keyword>
<dbReference type="GO" id="GO:0005886">
    <property type="term" value="C:plasma membrane"/>
    <property type="evidence" value="ECO:0007669"/>
    <property type="project" value="TreeGrafter"/>
</dbReference>
<dbReference type="PROSITE" id="PS50068">
    <property type="entry name" value="LDLRA_2"/>
    <property type="match status" value="8"/>
</dbReference>
<evidence type="ECO:0000256" key="2">
    <source>
        <dbReference type="PROSITE-ProRule" id="PRU00124"/>
    </source>
</evidence>
<organism evidence="4 5">
    <name type="scientific">Panagrellus redivivus</name>
    <name type="common">Microworm</name>
    <dbReference type="NCBI Taxonomy" id="6233"/>
    <lineage>
        <taxon>Eukaryota</taxon>
        <taxon>Metazoa</taxon>
        <taxon>Ecdysozoa</taxon>
        <taxon>Nematoda</taxon>
        <taxon>Chromadorea</taxon>
        <taxon>Rhabditida</taxon>
        <taxon>Tylenchina</taxon>
        <taxon>Panagrolaimomorpha</taxon>
        <taxon>Panagrolaimoidea</taxon>
        <taxon>Panagrolaimidae</taxon>
        <taxon>Panagrellus</taxon>
    </lineage>
</organism>
<feature type="disulfide bond" evidence="2">
    <location>
        <begin position="505"/>
        <end position="520"/>
    </location>
</feature>
<name>A0A7E4VGX0_PANRE</name>
<keyword evidence="4" id="KW-1185">Reference proteome</keyword>
<feature type="disulfide bond" evidence="2">
    <location>
        <begin position="304"/>
        <end position="319"/>
    </location>
</feature>
<accession>A0A7E4VGX0</accession>
<evidence type="ECO:0000256" key="1">
    <source>
        <dbReference type="ARBA" id="ARBA00023157"/>
    </source>
</evidence>
<reference evidence="5" key="2">
    <citation type="submission" date="2020-10" db="UniProtKB">
        <authorList>
            <consortium name="WormBaseParasite"/>
        </authorList>
    </citation>
    <scope>IDENTIFICATION</scope>
</reference>
<dbReference type="SMART" id="SM00192">
    <property type="entry name" value="LDLa"/>
    <property type="match status" value="8"/>
</dbReference>
<keyword evidence="3" id="KW-0812">Transmembrane</keyword>
<dbReference type="WBParaSite" id="Pan_g20970.t1">
    <property type="protein sequence ID" value="Pan_g20970.t1"/>
    <property type="gene ID" value="Pan_g20970"/>
</dbReference>
<evidence type="ECO:0000313" key="4">
    <source>
        <dbReference type="Proteomes" id="UP000492821"/>
    </source>
</evidence>
<dbReference type="PANTHER" id="PTHR22722">
    <property type="entry name" value="LOW-DENSITY LIPOPROTEIN RECEPTOR-RELATED PROTEIN 2-RELATED"/>
    <property type="match status" value="1"/>
</dbReference>
<proteinExistence type="predicted"/>
<feature type="disulfide bond" evidence="2">
    <location>
        <begin position="345"/>
        <end position="360"/>
    </location>
</feature>
<evidence type="ECO:0000256" key="3">
    <source>
        <dbReference type="SAM" id="Phobius"/>
    </source>
</evidence>